<evidence type="ECO:0000313" key="4">
    <source>
        <dbReference type="Proteomes" id="UP000494206"/>
    </source>
</evidence>
<feature type="region of interest" description="Disordered" evidence="1">
    <location>
        <begin position="100"/>
        <end position="164"/>
    </location>
</feature>
<dbReference type="PROSITE" id="PS00028">
    <property type="entry name" value="ZINC_FINGER_C2H2_1"/>
    <property type="match status" value="2"/>
</dbReference>
<evidence type="ECO:0000259" key="2">
    <source>
        <dbReference type="PROSITE" id="PS00028"/>
    </source>
</evidence>
<feature type="region of interest" description="Disordered" evidence="1">
    <location>
        <begin position="210"/>
        <end position="235"/>
    </location>
</feature>
<dbReference type="Proteomes" id="UP000494206">
    <property type="component" value="Unassembled WGS sequence"/>
</dbReference>
<proteinExistence type="predicted"/>
<sequence length="1067" mass="123995">MPKSTIEIKNENTENGYDDEEINVEMIDEPSSSQIMQQENMDEKPTFICELCHCAFDCKPAKNFHLRVDHSDIDTRSLLEGNAVICEENLIDDGNMEELVEDTSENVSQGPPPKKRTRRKKNQMLPGEEEFLQPQGRTMTTKELINGRRGNSDSKSRSRASTSIRNDNNLIHNIVENAPEIGEEVVIDQIGNTYIHDDGQYQYIHLPPGHGENKKKHTGKMGAPRKNTPAQKPRVYEPGKIPFRLRVGDVNGKYECYIKECNWKGGYRSLRMDHMRSVHPEWKMPSRFLLQRISKEGIYLNPDEYEPPIPCLVPGCTWRGNYRASRSAHMRQVHKEIHEENKKKTSMGGYAPEGPYLCHVTECDWRGVSRTTRSNHMKKEHPDWTAHNRQFVRTIVHECFLCQNPYSSVNLLYRHISDYHGAGLETWMGVVMRLFHITFSRKIVHRNANGLVNYLLTCSCSSMRQAILTSTRNAAYSTNFLRKRSQRIITRRKIECALHLNITENSKNGNVHVVGCLEHTGHRWGTPQIRWHNVDRQVFYEYMEYRSENNVKMPLAKLLNFFEEFESYKAPRFEPNVEPIDMEYEQADENDAISLYKLITDGVIDQDALFDVHLAHAENGRIVENATITIGYMNDEMKKSYLELLQTPNKPCIIDHSRLNVGDRELSVFTVLSPSYNPRCCCVYITSCHETGYRAICSKLQEVSPQPPMIFMVDPSEQWVREVASFFPEHRTNVLISEWTILDFWGKMVEQMISNDADQFFVMAALRKLLRIDESDEFLLFIVEFFEALSEGSCEDFIKFMDFQLSDVQYFKRWWPFQRNSRGFSNPMLLSCSRSLRENFLHPTNCDRIDKYIYLLQKRIAEFNSITAYVTEYAPEFNESECVQYEEVFDDYDQQMDDDGQQLEVNEVFIPGSEIPHQLHNEVVVDGIIGMEHVIDGEAVMFTDDIPSTSGINQQHVYEYYEEDDKTELAAADPVMIHHDEYVPLKRKIPTYDLTDDEIGRIASEIMSIDRRKNRGSYKKQQRVYEPPPEMYEEVLVMKPYDPNEPSTSGTQPSSSTVSYIPPQWHE</sequence>
<feature type="compositionally biased region" description="Basic residues" evidence="1">
    <location>
        <begin position="113"/>
        <end position="122"/>
    </location>
</feature>
<keyword evidence="4" id="KW-1185">Reference proteome</keyword>
<organism evidence="3 4">
    <name type="scientific">Caenorhabditis bovis</name>
    <dbReference type="NCBI Taxonomy" id="2654633"/>
    <lineage>
        <taxon>Eukaryota</taxon>
        <taxon>Metazoa</taxon>
        <taxon>Ecdysozoa</taxon>
        <taxon>Nematoda</taxon>
        <taxon>Chromadorea</taxon>
        <taxon>Rhabditida</taxon>
        <taxon>Rhabditina</taxon>
        <taxon>Rhabditomorpha</taxon>
        <taxon>Rhabditoidea</taxon>
        <taxon>Rhabditidae</taxon>
        <taxon>Peloderinae</taxon>
        <taxon>Caenorhabditis</taxon>
    </lineage>
</organism>
<feature type="compositionally biased region" description="Low complexity" evidence="1">
    <location>
        <begin position="1047"/>
        <end position="1059"/>
    </location>
</feature>
<feature type="domain" description="C2H2-type" evidence="2">
    <location>
        <begin position="49"/>
        <end position="70"/>
    </location>
</feature>
<feature type="domain" description="C2H2-type" evidence="2">
    <location>
        <begin position="399"/>
        <end position="420"/>
    </location>
</feature>
<accession>A0A8S1EP42</accession>
<dbReference type="InterPro" id="IPR013087">
    <property type="entry name" value="Znf_C2H2_type"/>
</dbReference>
<gene>
    <name evidence="3" type="ORF">CBOVIS_LOCUS5588</name>
</gene>
<dbReference type="SMART" id="SM00355">
    <property type="entry name" value="ZnF_C2H2"/>
    <property type="match status" value="5"/>
</dbReference>
<dbReference type="AlphaFoldDB" id="A0A8S1EP42"/>
<dbReference type="EMBL" id="CADEPM010000003">
    <property type="protein sequence ID" value="CAB3403068.1"/>
    <property type="molecule type" value="Genomic_DNA"/>
</dbReference>
<reference evidence="3 4" key="1">
    <citation type="submission" date="2020-04" db="EMBL/GenBank/DDBJ databases">
        <authorList>
            <person name="Laetsch R D."/>
            <person name="Stevens L."/>
            <person name="Kumar S."/>
            <person name="Blaxter L. M."/>
        </authorList>
    </citation>
    <scope>NUCLEOTIDE SEQUENCE [LARGE SCALE GENOMIC DNA]</scope>
</reference>
<evidence type="ECO:0000256" key="1">
    <source>
        <dbReference type="SAM" id="MobiDB-lite"/>
    </source>
</evidence>
<feature type="region of interest" description="Disordered" evidence="1">
    <location>
        <begin position="1039"/>
        <end position="1067"/>
    </location>
</feature>
<dbReference type="OrthoDB" id="5807141at2759"/>
<protein>
    <recommendedName>
        <fullName evidence="2">C2H2-type domain-containing protein</fullName>
    </recommendedName>
</protein>
<name>A0A8S1EP42_9PELO</name>
<evidence type="ECO:0000313" key="3">
    <source>
        <dbReference type="EMBL" id="CAB3403068.1"/>
    </source>
</evidence>
<comment type="caution">
    <text evidence="3">The sequence shown here is derived from an EMBL/GenBank/DDBJ whole genome shotgun (WGS) entry which is preliminary data.</text>
</comment>